<evidence type="ECO:0000313" key="3">
    <source>
        <dbReference type="WBParaSite" id="MBELARI_LOCUS17864"/>
    </source>
</evidence>
<protein>
    <submittedName>
        <fullName evidence="3">Uncharacterized protein</fullName>
    </submittedName>
</protein>
<evidence type="ECO:0000256" key="1">
    <source>
        <dbReference type="SAM" id="MobiDB-lite"/>
    </source>
</evidence>
<feature type="compositionally biased region" description="Polar residues" evidence="1">
    <location>
        <begin position="874"/>
        <end position="913"/>
    </location>
</feature>
<accession>A0AAF3EUJ8</accession>
<feature type="compositionally biased region" description="Basic residues" evidence="1">
    <location>
        <begin position="963"/>
        <end position="987"/>
    </location>
</feature>
<proteinExistence type="predicted"/>
<dbReference type="AlphaFoldDB" id="A0AAF3EUJ8"/>
<keyword evidence="2" id="KW-1185">Reference proteome</keyword>
<evidence type="ECO:0000313" key="2">
    <source>
        <dbReference type="Proteomes" id="UP000887575"/>
    </source>
</evidence>
<feature type="region of interest" description="Disordered" evidence="1">
    <location>
        <begin position="947"/>
        <end position="987"/>
    </location>
</feature>
<feature type="compositionally biased region" description="Polar residues" evidence="1">
    <location>
        <begin position="812"/>
        <end position="826"/>
    </location>
</feature>
<reference evidence="3" key="1">
    <citation type="submission" date="2024-02" db="UniProtKB">
        <authorList>
            <consortium name="WormBaseParasite"/>
        </authorList>
    </citation>
    <scope>IDENTIFICATION</scope>
</reference>
<sequence>MRTFIKQRERQDDGKEKRGGDGEQRRGGGNRRRGDGQRRGGKERRGGDRGREKQDDPLDYHGAQLNGYRWYTPKNEQTFTKKPDVIRKMPFVRLVEIPSSSMRQVRRMVELTYRMQKYLDDVSKIEAKQLPLRGLHKTLDKWHIARAYDWEPFPVFHVIEAYVMVLTKLITLSFYSFAGLHGYCVPSLSRRFIGEPAKSYLWRDHEIALQYGKAMDTMLKRLKMDDEPKAQKKDDEPKAQKKDDETKEQKKDDEPKEQKKDDETKEQKKDNSRKKFNDPKALVMEDVKSLLEEFSKMVKWIEKKTQLIKKGDDAKLEEEEDCFSMLTTWNEYTLFKPKLSDQQLEKLFNKACSELSDFASLGTFIDDNLEHFANMAHFQQLLPLMVNTLATFEFGAKSVAICRKIFFALFPKLNDGDFLALVEQAKQFNPRQETLARLIPHGGGAKYMIECKDNKDNQVAALHFNLMLVPWETVLENCIRGVYNSITETASIQVFIRLLPCVREFLLAEEEGKQPSRLVSMLKRLNPETDRAVERMEAVLVALVDAEIMDYEYFVFGFLFPASSSGPLAYRKLALDVIFLMVSSKGVRFNFAGDEKSGGSIPWSKCVTTTLDLYAAPNPAAATAGQRYPFLKKLLHQLDVRGALGAKVEDVIAIVKYLREKNATKAWVYILGKDLMKETIGKHAEDQLPWKELKEEEFDEIFTLVGAWPDNTGMTLLKQIMEVQSHLDHSAQLLAHLKAWIDENRGKFKPGDARIFHLDVYMKEETFVPVQPKPEASPQKILEIAQVDVKEEETEEMPTNNPSAEVDDGNKTEQQIATKPTNSAEEMTTGEDGNVEETDGEKESGHVEEYEEDELIEAPRGGGYHYESGFSFGSPPNSASTSNRAPSITLTNEPPTKIDSTLNFSQDKPSSAAGNAKEPPAGGRNDNYGCVLAPVLSDSDIAWEMAPSRNFSRRVEKSSQNGRKSKSQSSKRSHHANKPNNKKKEGK</sequence>
<name>A0AAF3EUJ8_9BILA</name>
<feature type="region of interest" description="Disordered" evidence="1">
    <location>
        <begin position="790"/>
        <end position="931"/>
    </location>
</feature>
<feature type="region of interest" description="Disordered" evidence="1">
    <location>
        <begin position="225"/>
        <end position="277"/>
    </location>
</feature>
<organism evidence="2 3">
    <name type="scientific">Mesorhabditis belari</name>
    <dbReference type="NCBI Taxonomy" id="2138241"/>
    <lineage>
        <taxon>Eukaryota</taxon>
        <taxon>Metazoa</taxon>
        <taxon>Ecdysozoa</taxon>
        <taxon>Nematoda</taxon>
        <taxon>Chromadorea</taxon>
        <taxon>Rhabditida</taxon>
        <taxon>Rhabditina</taxon>
        <taxon>Rhabditomorpha</taxon>
        <taxon>Rhabditoidea</taxon>
        <taxon>Rhabditidae</taxon>
        <taxon>Mesorhabditinae</taxon>
        <taxon>Mesorhabditis</taxon>
    </lineage>
</organism>
<feature type="compositionally biased region" description="Basic and acidic residues" evidence="1">
    <location>
        <begin position="1"/>
        <end position="59"/>
    </location>
</feature>
<dbReference type="WBParaSite" id="MBELARI_LOCUS17864">
    <property type="protein sequence ID" value="MBELARI_LOCUS17864"/>
    <property type="gene ID" value="MBELARI_LOCUS17864"/>
</dbReference>
<feature type="region of interest" description="Disordered" evidence="1">
    <location>
        <begin position="1"/>
        <end position="61"/>
    </location>
</feature>
<dbReference type="Proteomes" id="UP000887575">
    <property type="component" value="Unassembled WGS sequence"/>
</dbReference>